<dbReference type="EMBL" id="FO203427">
    <property type="protein sequence ID" value="CCH49298.1"/>
    <property type="molecule type" value="Genomic_DNA"/>
</dbReference>
<sequence length="296" mass="33605">MTRSRGKSITVYVGFRPFAGEWLERNQTVLNALAWQGLDGLKVKFACWDDETATLDHAERHGYGTVITPWVHHYLFTGPQRSFKALFEACLTDCDTDLFIYINGDIILQPGILNWLAHHAEPASLYSMPRHNWEYTGLLDTPDQFETALAEAVPEEWTALDLFAMHTEEARQAFIPFPPFLLTAGSMDSWLVVRAGAAGWRRILIPPQTFHMLHIEHDFSHPLKPGASADKYAKWAFNCGIYAQATLDLPQAIRADSTLQVFEGAAEYARTKGLPTREYQNPEECIENTRQHEEIP</sequence>
<dbReference type="SUPFAM" id="SSF53448">
    <property type="entry name" value="Nucleotide-diphospho-sugar transferases"/>
    <property type="match status" value="1"/>
</dbReference>
<protein>
    <recommendedName>
        <fullName evidence="3">Glycosyltransferase</fullName>
    </recommendedName>
</protein>
<organism evidence="1 2">
    <name type="scientific">Pseudodesulfovibrio piezophilus (strain DSM 21447 / JCM 15486 / C1TLV30)</name>
    <name type="common">Desulfovibrio piezophilus</name>
    <dbReference type="NCBI Taxonomy" id="1322246"/>
    <lineage>
        <taxon>Bacteria</taxon>
        <taxon>Pseudomonadati</taxon>
        <taxon>Thermodesulfobacteriota</taxon>
        <taxon>Desulfovibrionia</taxon>
        <taxon>Desulfovibrionales</taxon>
        <taxon>Desulfovibrionaceae</taxon>
    </lineage>
</organism>
<dbReference type="eggNOG" id="ENOG503018K">
    <property type="taxonomic scope" value="Bacteria"/>
</dbReference>
<dbReference type="AlphaFoldDB" id="M1WWS6"/>
<name>M1WWS6_PSEP2</name>
<dbReference type="OrthoDB" id="9820170at2"/>
<dbReference type="InterPro" id="IPR029044">
    <property type="entry name" value="Nucleotide-diphossugar_trans"/>
</dbReference>
<reference evidence="2" key="2">
    <citation type="journal article" date="2013" name="Stand. Genomic Sci.">
        <title>Complete genome sequence of Desulfocapsa sulfexigens, a marine deltaproteobacterium specialized in disproportionating inorganic sulfur compounds.</title>
        <authorList>
            <person name="Finster K.W."/>
            <person name="Kjeldsen K.U."/>
            <person name="Kube M."/>
            <person name="Reinhardt R."/>
            <person name="Mussmann M."/>
            <person name="Amann R."/>
            <person name="Schreiber L."/>
        </authorList>
    </citation>
    <scope>NUCLEOTIDE SEQUENCE [LARGE SCALE GENOMIC DNA]</scope>
    <source>
        <strain evidence="2">DSM 10523 / SB164P1</strain>
    </source>
</reference>
<reference evidence="1 2" key="1">
    <citation type="journal article" date="2013" name="PLoS ONE">
        <title>The first genomic and proteomic characterization of a deep-sea sulfate reducer: insights into the piezophilic lifestyle of Desulfovibrio piezophilus.</title>
        <authorList>
            <person name="Pradel N."/>
            <person name="Ji B."/>
            <person name="Gimenez G."/>
            <person name="Talla E."/>
            <person name="Lenoble P."/>
            <person name="Garel M."/>
            <person name="Tamburini C."/>
            <person name="Fourquet P."/>
            <person name="Lebrun R."/>
            <person name="Bertin P."/>
            <person name="Denis Y."/>
            <person name="Pophillat M."/>
            <person name="Barbe V."/>
            <person name="Ollivier B."/>
            <person name="Dolla A."/>
        </authorList>
    </citation>
    <scope>NUCLEOTIDE SEQUENCE [LARGE SCALE GENOMIC DNA]</scope>
    <source>
        <strain evidence="2">DSM 10523 / SB164P1</strain>
    </source>
</reference>
<dbReference type="PATRIC" id="fig|879567.3.peg.2195"/>
<evidence type="ECO:0000313" key="1">
    <source>
        <dbReference type="EMBL" id="CCH49298.1"/>
    </source>
</evidence>
<accession>M1WWS6</accession>
<dbReference type="STRING" id="1322246.BN4_12063"/>
<gene>
    <name evidence="1" type="ordered locus">BN4_12063</name>
</gene>
<dbReference type="RefSeq" id="WP_015415342.1">
    <property type="nucleotide sequence ID" value="NC_020409.1"/>
</dbReference>
<evidence type="ECO:0008006" key="3">
    <source>
        <dbReference type="Google" id="ProtNLM"/>
    </source>
</evidence>
<dbReference type="BioCyc" id="DPIE1322246:BN4_RS10375-MONOMER"/>
<keyword evidence="2" id="KW-1185">Reference proteome</keyword>
<dbReference type="HOGENOM" id="CLU_939165_0_0_7"/>
<proteinExistence type="predicted"/>
<evidence type="ECO:0000313" key="2">
    <source>
        <dbReference type="Proteomes" id="UP000011724"/>
    </source>
</evidence>
<dbReference type="KEGG" id="dpi:BN4_12063"/>
<dbReference type="Proteomes" id="UP000011724">
    <property type="component" value="Chromosome"/>
</dbReference>